<dbReference type="AlphaFoldDB" id="A0A285J3X4"/>
<dbReference type="PROSITE" id="PS00092">
    <property type="entry name" value="N6_MTASE"/>
    <property type="match status" value="1"/>
</dbReference>
<comment type="catalytic activity">
    <reaction evidence="6">
        <text>adenosine(37) in tRNA1(Val) + S-adenosyl-L-methionine = N(6)-methyladenosine(37) in tRNA1(Val) + S-adenosyl-L-homocysteine + H(+)</text>
        <dbReference type="Rhea" id="RHEA:43160"/>
        <dbReference type="Rhea" id="RHEA-COMP:10369"/>
        <dbReference type="Rhea" id="RHEA-COMP:10370"/>
        <dbReference type="ChEBI" id="CHEBI:15378"/>
        <dbReference type="ChEBI" id="CHEBI:57856"/>
        <dbReference type="ChEBI" id="CHEBI:59789"/>
        <dbReference type="ChEBI" id="CHEBI:74411"/>
        <dbReference type="ChEBI" id="CHEBI:74449"/>
        <dbReference type="EC" id="2.1.1.223"/>
    </reaction>
</comment>
<organism evidence="8 9">
    <name type="scientific">Arsukibacterium tuosuense</name>
    <dbReference type="NCBI Taxonomy" id="1323745"/>
    <lineage>
        <taxon>Bacteria</taxon>
        <taxon>Pseudomonadati</taxon>
        <taxon>Pseudomonadota</taxon>
        <taxon>Gammaproteobacteria</taxon>
        <taxon>Chromatiales</taxon>
        <taxon>Chromatiaceae</taxon>
        <taxon>Arsukibacterium</taxon>
    </lineage>
</organism>
<comment type="similarity">
    <text evidence="6">Belongs to the methyltransferase superfamily. tRNA (adenine-N(6)-)-methyltransferase family.</text>
</comment>
<dbReference type="InterPro" id="IPR022882">
    <property type="entry name" value="tRNA_adenine-N6_MeTrfase"/>
</dbReference>
<keyword evidence="9" id="KW-1185">Reference proteome</keyword>
<dbReference type="PANTHER" id="PTHR47739">
    <property type="entry name" value="TRNA1(VAL) (ADENINE(37)-N6)-METHYLTRANSFERASE"/>
    <property type="match status" value="1"/>
</dbReference>
<keyword evidence="4 6" id="KW-0949">S-adenosyl-L-methionine</keyword>
<evidence type="ECO:0000256" key="1">
    <source>
        <dbReference type="ARBA" id="ARBA00022490"/>
    </source>
</evidence>
<dbReference type="Pfam" id="PF05175">
    <property type="entry name" value="MTS"/>
    <property type="match status" value="1"/>
</dbReference>
<dbReference type="GO" id="GO:0003676">
    <property type="term" value="F:nucleic acid binding"/>
    <property type="evidence" value="ECO:0007669"/>
    <property type="project" value="InterPro"/>
</dbReference>
<dbReference type="InterPro" id="IPR050210">
    <property type="entry name" value="tRNA_Adenine-N(6)_MTase"/>
</dbReference>
<dbReference type="EC" id="2.1.1.223" evidence="6"/>
<evidence type="ECO:0000313" key="9">
    <source>
        <dbReference type="Proteomes" id="UP000219353"/>
    </source>
</evidence>
<reference evidence="9" key="1">
    <citation type="submission" date="2017-09" db="EMBL/GenBank/DDBJ databases">
        <authorList>
            <person name="Varghese N."/>
            <person name="Submissions S."/>
        </authorList>
    </citation>
    <scope>NUCLEOTIDE SEQUENCE [LARGE SCALE GENOMIC DNA]</scope>
    <source>
        <strain evidence="9">CGMCC 1.12461</strain>
    </source>
</reference>
<proteinExistence type="inferred from homology"/>
<evidence type="ECO:0000313" key="8">
    <source>
        <dbReference type="EMBL" id="SNY54763.1"/>
    </source>
</evidence>
<evidence type="ECO:0000256" key="6">
    <source>
        <dbReference type="HAMAP-Rule" id="MF_01872"/>
    </source>
</evidence>
<evidence type="ECO:0000256" key="2">
    <source>
        <dbReference type="ARBA" id="ARBA00022603"/>
    </source>
</evidence>
<protein>
    <recommendedName>
        <fullName evidence="6">tRNA1(Val) (adenine(37)-N6)-methyltransferase</fullName>
        <ecNumber evidence="6">2.1.1.223</ecNumber>
    </recommendedName>
    <alternativeName>
        <fullName evidence="6">tRNA m6A37 methyltransferase</fullName>
    </alternativeName>
</protein>
<evidence type="ECO:0000256" key="5">
    <source>
        <dbReference type="ARBA" id="ARBA00022694"/>
    </source>
</evidence>
<comment type="subcellular location">
    <subcellularLocation>
        <location evidence="6">Cytoplasm</location>
    </subcellularLocation>
</comment>
<dbReference type="CDD" id="cd02440">
    <property type="entry name" value="AdoMet_MTases"/>
    <property type="match status" value="1"/>
</dbReference>
<dbReference type="SUPFAM" id="SSF53335">
    <property type="entry name" value="S-adenosyl-L-methionine-dependent methyltransferases"/>
    <property type="match status" value="1"/>
</dbReference>
<dbReference type="InterPro" id="IPR007848">
    <property type="entry name" value="Small_mtfrase_dom"/>
</dbReference>
<evidence type="ECO:0000259" key="7">
    <source>
        <dbReference type="Pfam" id="PF05175"/>
    </source>
</evidence>
<dbReference type="GO" id="GO:0008033">
    <property type="term" value="P:tRNA processing"/>
    <property type="evidence" value="ECO:0007669"/>
    <property type="project" value="UniProtKB-UniRule"/>
</dbReference>
<dbReference type="GO" id="GO:0005737">
    <property type="term" value="C:cytoplasm"/>
    <property type="evidence" value="ECO:0007669"/>
    <property type="project" value="UniProtKB-SubCell"/>
</dbReference>
<feature type="domain" description="Methyltransferase small" evidence="7">
    <location>
        <begin position="48"/>
        <end position="170"/>
    </location>
</feature>
<evidence type="ECO:0000256" key="3">
    <source>
        <dbReference type="ARBA" id="ARBA00022679"/>
    </source>
</evidence>
<evidence type="ECO:0000256" key="4">
    <source>
        <dbReference type="ARBA" id="ARBA00022691"/>
    </source>
</evidence>
<keyword evidence="3 6" id="KW-0808">Transferase</keyword>
<dbReference type="Proteomes" id="UP000219353">
    <property type="component" value="Unassembled WGS sequence"/>
</dbReference>
<dbReference type="EMBL" id="OBEB01000005">
    <property type="protein sequence ID" value="SNY54763.1"/>
    <property type="molecule type" value="Genomic_DNA"/>
</dbReference>
<keyword evidence="5 6" id="KW-0819">tRNA processing</keyword>
<dbReference type="InterPro" id="IPR029063">
    <property type="entry name" value="SAM-dependent_MTases_sf"/>
</dbReference>
<comment type="function">
    <text evidence="6">Specifically methylates the adenine in position 37 of tRNA(1)(Val) (anticodon cmo5UAC).</text>
</comment>
<dbReference type="GO" id="GO:0016430">
    <property type="term" value="F:tRNA (adenine-N6)-methyltransferase activity"/>
    <property type="evidence" value="ECO:0007669"/>
    <property type="project" value="UniProtKB-UniRule"/>
</dbReference>
<dbReference type="OrthoDB" id="5383291at2"/>
<keyword evidence="1 6" id="KW-0963">Cytoplasm</keyword>
<keyword evidence="2 6" id="KW-0489">Methyltransferase</keyword>
<gene>
    <name evidence="8" type="ORF">SAMN06297280_2728</name>
</gene>
<dbReference type="HAMAP" id="MF_01872">
    <property type="entry name" value="tRNA_methyltr_YfiC"/>
    <property type="match status" value="1"/>
</dbReference>
<name>A0A285J3X4_9GAMM</name>
<accession>A0A285J3X4</accession>
<dbReference type="GO" id="GO:0032259">
    <property type="term" value="P:methylation"/>
    <property type="evidence" value="ECO:0007669"/>
    <property type="project" value="UniProtKB-KW"/>
</dbReference>
<dbReference type="InterPro" id="IPR002052">
    <property type="entry name" value="DNA_methylase_N6_adenine_CS"/>
</dbReference>
<sequence>MSAGFKCKQFFVGHDQCAMKVGTDGLLLGAWASLPTYVSLNGCAVTKDSAAYLDIGSGSGLISLMLAQRAPQATIRAIELDSDAARQAEHNFRQSSFASRLQLLKGDILTYQPAERYALIVSNPPFFDNALLGSNGKRNQARHTASLPLPLLLAKAAELLAPGGSLALVLPEPAAEAFSQLAGAQGWFAMASCQVFSRADKAPLRRLMQWQRVPCQPRQQQLLIHNDDGSYSEQYRHLLRDFYLKF</sequence>
<dbReference type="PANTHER" id="PTHR47739:SF1">
    <property type="entry name" value="TRNA1(VAL) (ADENINE(37)-N6)-METHYLTRANSFERASE"/>
    <property type="match status" value="1"/>
</dbReference>
<dbReference type="Gene3D" id="3.40.50.150">
    <property type="entry name" value="Vaccinia Virus protein VP39"/>
    <property type="match status" value="1"/>
</dbReference>